<dbReference type="EMBL" id="CP002382">
    <property type="protein sequence ID" value="AEP08500.1"/>
    <property type="molecule type" value="Genomic_DNA"/>
</dbReference>
<dbReference type="InterPro" id="IPR050138">
    <property type="entry name" value="DHOase/Allantoinase_Hydrolase"/>
</dbReference>
<dbReference type="CDD" id="cd01318">
    <property type="entry name" value="DHOase_IIb"/>
    <property type="match status" value="1"/>
</dbReference>
<dbReference type="STRING" id="856793.MICA_153"/>
<keyword evidence="2" id="KW-0378">Hydrolase</keyword>
<proteinExistence type="predicted"/>
<keyword evidence="3" id="KW-1185">Reference proteome</keyword>
<evidence type="ECO:0000313" key="2">
    <source>
        <dbReference type="EMBL" id="AEP08500.1"/>
    </source>
</evidence>
<dbReference type="HOGENOM" id="CLU_015572_1_1_5"/>
<protein>
    <submittedName>
        <fullName evidence="2">Dihydroorotase, multifunctional complex type domain protein</fullName>
        <ecNumber evidence="2">3.5.2.3</ecNumber>
    </submittedName>
</protein>
<dbReference type="Gene3D" id="2.30.40.10">
    <property type="entry name" value="Urease, subunit C, domain 1"/>
    <property type="match status" value="1"/>
</dbReference>
<dbReference type="NCBIfam" id="NF006559">
    <property type="entry name" value="PRK09060.1"/>
    <property type="match status" value="1"/>
</dbReference>
<dbReference type="Pfam" id="PF01979">
    <property type="entry name" value="Amidohydro_1"/>
    <property type="match status" value="1"/>
</dbReference>
<sequence length="451" mass="49123">MTQAPAPESAGFDLILSHGTVVTPGGRANTDVGVRGGRIVAIGDLGTAKTANRVDCAGLHILPGVIDTQVHFREPGLTHKEDIEHGTMAAACGGVTAIFEMPNVKPLTITPETLADKMQLAARAPWVDYAFYFGGTANNAAHLAEWENLPGVCGIKIFMGSSTGDLLCAEDEHIENILRHGKRIVAAHAEDEAMMNANKATLLGDSHDVRLHPVWRSVESCVSATTRLIRLARKTGRRVHILHISTAEELDIIKDHKDIVSCEVLPNHLTFSAPDCYERLGTRAQQNPPIREQRHQDALWAAVNNGLIDILGSDHAAHTIDEKDQTYPASPSGTPGVQTLVPVMLNHIHEGRLSLERFVELVSYGPQRIHQIANKGRIALGYDADFTIVDLNATHTITNAQQKSKCGWTPYDGMRVTGWPVMTVVRGHIVMRDDELVGSPVGTPVRFRETL</sequence>
<gene>
    <name evidence="2" type="primary">pyrC</name>
    <name evidence="2" type="ordered locus">MICA_153</name>
</gene>
<dbReference type="GO" id="GO:0005737">
    <property type="term" value="C:cytoplasm"/>
    <property type="evidence" value="ECO:0007669"/>
    <property type="project" value="TreeGrafter"/>
</dbReference>
<reference evidence="2 3" key="1">
    <citation type="journal article" date="2011" name="BMC Genomics">
        <title>Genomic insights into an obligate epibiotic bacterial predator: Micavibrio aeruginosavorus ARL-13.</title>
        <authorList>
            <person name="Wang Z."/>
            <person name="Kadouri D."/>
            <person name="Wu M."/>
        </authorList>
    </citation>
    <scope>NUCLEOTIDE SEQUENCE [LARGE SCALE GENOMIC DNA]</scope>
    <source>
        <strain evidence="2 3">ARL-13</strain>
    </source>
</reference>
<evidence type="ECO:0000259" key="1">
    <source>
        <dbReference type="Pfam" id="PF01979"/>
    </source>
</evidence>
<dbReference type="SUPFAM" id="SSF51338">
    <property type="entry name" value="Composite domain of metallo-dependent hydrolases"/>
    <property type="match status" value="1"/>
</dbReference>
<dbReference type="PANTHER" id="PTHR43668">
    <property type="entry name" value="ALLANTOINASE"/>
    <property type="match status" value="1"/>
</dbReference>
<evidence type="ECO:0000313" key="3">
    <source>
        <dbReference type="Proteomes" id="UP000009286"/>
    </source>
</evidence>
<dbReference type="eggNOG" id="COG0044">
    <property type="taxonomic scope" value="Bacteria"/>
</dbReference>
<dbReference type="GO" id="GO:0004038">
    <property type="term" value="F:allantoinase activity"/>
    <property type="evidence" value="ECO:0007669"/>
    <property type="project" value="TreeGrafter"/>
</dbReference>
<dbReference type="EC" id="3.5.2.3" evidence="2"/>
<feature type="domain" description="Amidohydrolase-related" evidence="1">
    <location>
        <begin position="61"/>
        <end position="430"/>
    </location>
</feature>
<name>G2KNZ2_MICAA</name>
<dbReference type="InterPro" id="IPR006680">
    <property type="entry name" value="Amidohydro-rel"/>
</dbReference>
<dbReference type="Proteomes" id="UP000009286">
    <property type="component" value="Chromosome"/>
</dbReference>
<dbReference type="AlphaFoldDB" id="G2KNZ2"/>
<dbReference type="PANTHER" id="PTHR43668:SF4">
    <property type="entry name" value="ALLANTOINASE"/>
    <property type="match status" value="1"/>
</dbReference>
<dbReference type="GO" id="GO:0004151">
    <property type="term" value="F:dihydroorotase activity"/>
    <property type="evidence" value="ECO:0007669"/>
    <property type="project" value="UniProtKB-EC"/>
</dbReference>
<dbReference type="KEGG" id="mai:MICA_153"/>
<organism evidence="2 3">
    <name type="scientific">Micavibrio aeruginosavorus (strain ARL-13)</name>
    <dbReference type="NCBI Taxonomy" id="856793"/>
    <lineage>
        <taxon>Bacteria</taxon>
        <taxon>Pseudomonadati</taxon>
        <taxon>Bdellovibrionota</taxon>
        <taxon>Bdellovibrionia</taxon>
        <taxon>Bdellovibrionales</taxon>
        <taxon>Pseudobdellovibrionaceae</taxon>
        <taxon>Micavibrio</taxon>
    </lineage>
</organism>
<dbReference type="RefSeq" id="WP_014101723.1">
    <property type="nucleotide sequence ID" value="NC_016026.1"/>
</dbReference>
<accession>G2KNZ2</accession>
<dbReference type="InterPro" id="IPR011059">
    <property type="entry name" value="Metal-dep_hydrolase_composite"/>
</dbReference>
<dbReference type="GO" id="GO:0006145">
    <property type="term" value="P:purine nucleobase catabolic process"/>
    <property type="evidence" value="ECO:0007669"/>
    <property type="project" value="TreeGrafter"/>
</dbReference>
<dbReference type="NCBIfam" id="TIGR00857">
    <property type="entry name" value="pyrC_multi"/>
    <property type="match status" value="1"/>
</dbReference>
<dbReference type="Gene3D" id="3.20.20.140">
    <property type="entry name" value="Metal-dependent hydrolases"/>
    <property type="match status" value="1"/>
</dbReference>
<dbReference type="SUPFAM" id="SSF51556">
    <property type="entry name" value="Metallo-dependent hydrolases"/>
    <property type="match status" value="1"/>
</dbReference>
<dbReference type="OrthoDB" id="9775759at2"/>
<dbReference type="InterPro" id="IPR032466">
    <property type="entry name" value="Metal_Hydrolase"/>
</dbReference>